<dbReference type="PROSITE" id="PS51354">
    <property type="entry name" value="GLUTAREDOXIN_2"/>
    <property type="match status" value="1"/>
</dbReference>
<dbReference type="PANTHER" id="PTHR10293:SF16">
    <property type="entry name" value="GLUTAREDOXIN-RELATED PROTEIN 5, MITOCHONDRIAL"/>
    <property type="match status" value="1"/>
</dbReference>
<protein>
    <submittedName>
        <fullName evidence="8">Glutaredoxin</fullName>
    </submittedName>
</protein>
<evidence type="ECO:0000256" key="6">
    <source>
        <dbReference type="ARBA" id="ARBA00023284"/>
    </source>
</evidence>
<comment type="caution">
    <text evidence="8">The sequence shown here is derived from an EMBL/GenBank/DDBJ whole genome shotgun (WGS) entry which is preliminary data.</text>
</comment>
<gene>
    <name evidence="8" type="ORF">DUNSADRAFT_12654</name>
</gene>
<comment type="similarity">
    <text evidence="1">Belongs to the glutaredoxin family. CGFS subfamily.</text>
</comment>
<keyword evidence="4" id="KW-0408">Iron</keyword>
<proteinExistence type="inferred from homology"/>
<name>A0ABQ7H3Q7_DUNSA</name>
<evidence type="ECO:0000313" key="9">
    <source>
        <dbReference type="Proteomes" id="UP000815325"/>
    </source>
</evidence>
<feature type="domain" description="Glutaredoxin" evidence="7">
    <location>
        <begin position="75"/>
        <end position="139"/>
    </location>
</feature>
<sequence length="168" mass="18500">MMLQAGKQAFLASSFLTRAAQQRFAGPTACLARYATVDSTADTHDDFKTVYKSGQGKPAQDAMSQIKQDVEGHDVFIYMKGEPDAPMCGFSNMACRVLNHYGVNFGSRNILADQEVRDAVKKYTSWPTIPQVFVKSEFIGGSDILLSMHESGDLEALLKPIRDQQRAG</sequence>
<reference evidence="8" key="1">
    <citation type="submission" date="2017-08" db="EMBL/GenBank/DDBJ databases">
        <authorList>
            <person name="Polle J.E."/>
            <person name="Barry K."/>
            <person name="Cushman J."/>
            <person name="Schmutz J."/>
            <person name="Tran D."/>
            <person name="Hathwaick L.T."/>
            <person name="Yim W.C."/>
            <person name="Jenkins J."/>
            <person name="Mckie-Krisberg Z.M."/>
            <person name="Prochnik S."/>
            <person name="Lindquist E."/>
            <person name="Dockter R.B."/>
            <person name="Adam C."/>
            <person name="Molina H."/>
            <person name="Bunkerborg J."/>
            <person name="Jin E."/>
            <person name="Buchheim M."/>
            <person name="Magnuson J."/>
        </authorList>
    </citation>
    <scope>NUCLEOTIDE SEQUENCE</scope>
    <source>
        <strain evidence="8">CCAP 19/18</strain>
    </source>
</reference>
<dbReference type="SUPFAM" id="SSF52833">
    <property type="entry name" value="Thioredoxin-like"/>
    <property type="match status" value="1"/>
</dbReference>
<keyword evidence="9" id="KW-1185">Reference proteome</keyword>
<dbReference type="InterPro" id="IPR004480">
    <property type="entry name" value="Monothiol_GRX-rel"/>
</dbReference>
<keyword evidence="5" id="KW-0411">Iron-sulfur</keyword>
<dbReference type="Proteomes" id="UP000815325">
    <property type="component" value="Unassembled WGS sequence"/>
</dbReference>
<evidence type="ECO:0000256" key="4">
    <source>
        <dbReference type="ARBA" id="ARBA00023004"/>
    </source>
</evidence>
<dbReference type="NCBIfam" id="TIGR00365">
    <property type="entry name" value="Grx4 family monothiol glutaredoxin"/>
    <property type="match status" value="1"/>
</dbReference>
<evidence type="ECO:0000256" key="1">
    <source>
        <dbReference type="ARBA" id="ARBA00008983"/>
    </source>
</evidence>
<accession>A0ABQ7H3Q7</accession>
<keyword evidence="2" id="KW-0001">2Fe-2S</keyword>
<evidence type="ECO:0000256" key="2">
    <source>
        <dbReference type="ARBA" id="ARBA00022714"/>
    </source>
</evidence>
<dbReference type="InterPro" id="IPR036249">
    <property type="entry name" value="Thioredoxin-like_sf"/>
</dbReference>
<dbReference type="EMBL" id="MU069484">
    <property type="protein sequence ID" value="KAF5841489.1"/>
    <property type="molecule type" value="Genomic_DNA"/>
</dbReference>
<dbReference type="InterPro" id="IPR033658">
    <property type="entry name" value="GRX_PICOT-like"/>
</dbReference>
<dbReference type="InterPro" id="IPR002109">
    <property type="entry name" value="Glutaredoxin"/>
</dbReference>
<evidence type="ECO:0000256" key="5">
    <source>
        <dbReference type="ARBA" id="ARBA00023014"/>
    </source>
</evidence>
<dbReference type="Gene3D" id="3.40.30.10">
    <property type="entry name" value="Glutaredoxin"/>
    <property type="match status" value="1"/>
</dbReference>
<dbReference type="CDD" id="cd03028">
    <property type="entry name" value="GRX_PICOT_like"/>
    <property type="match status" value="1"/>
</dbReference>
<evidence type="ECO:0000313" key="8">
    <source>
        <dbReference type="EMBL" id="KAF5841489.1"/>
    </source>
</evidence>
<keyword evidence="3" id="KW-0479">Metal-binding</keyword>
<dbReference type="PANTHER" id="PTHR10293">
    <property type="entry name" value="GLUTAREDOXIN FAMILY MEMBER"/>
    <property type="match status" value="1"/>
</dbReference>
<evidence type="ECO:0000259" key="7">
    <source>
        <dbReference type="Pfam" id="PF00462"/>
    </source>
</evidence>
<evidence type="ECO:0000256" key="3">
    <source>
        <dbReference type="ARBA" id="ARBA00022723"/>
    </source>
</evidence>
<dbReference type="Pfam" id="PF00462">
    <property type="entry name" value="Glutaredoxin"/>
    <property type="match status" value="1"/>
</dbReference>
<keyword evidence="6" id="KW-0676">Redox-active center</keyword>
<organism evidence="8 9">
    <name type="scientific">Dunaliella salina</name>
    <name type="common">Green alga</name>
    <name type="synonym">Protococcus salinus</name>
    <dbReference type="NCBI Taxonomy" id="3046"/>
    <lineage>
        <taxon>Eukaryota</taxon>
        <taxon>Viridiplantae</taxon>
        <taxon>Chlorophyta</taxon>
        <taxon>core chlorophytes</taxon>
        <taxon>Chlorophyceae</taxon>
        <taxon>CS clade</taxon>
        <taxon>Chlamydomonadales</taxon>
        <taxon>Dunaliellaceae</taxon>
        <taxon>Dunaliella</taxon>
    </lineage>
</organism>